<evidence type="ECO:0000259" key="2">
    <source>
        <dbReference type="Pfam" id="PF24883"/>
    </source>
</evidence>
<dbReference type="EMBL" id="JFBX01000863">
    <property type="protein sequence ID" value="KXH26572.1"/>
    <property type="molecule type" value="Genomic_DNA"/>
</dbReference>
<organism evidence="3 4">
    <name type="scientific">Colletotrichum simmondsii</name>
    <dbReference type="NCBI Taxonomy" id="703756"/>
    <lineage>
        <taxon>Eukaryota</taxon>
        <taxon>Fungi</taxon>
        <taxon>Dikarya</taxon>
        <taxon>Ascomycota</taxon>
        <taxon>Pezizomycotina</taxon>
        <taxon>Sordariomycetes</taxon>
        <taxon>Hypocreomycetidae</taxon>
        <taxon>Glomerellales</taxon>
        <taxon>Glomerellaceae</taxon>
        <taxon>Colletotrichum</taxon>
        <taxon>Colletotrichum acutatum species complex</taxon>
    </lineage>
</organism>
<feature type="domain" description="Nephrocystin 3-like N-terminal" evidence="2">
    <location>
        <begin position="286"/>
        <end position="372"/>
    </location>
</feature>
<dbReference type="AlphaFoldDB" id="A0A135RSA8"/>
<dbReference type="PANTHER" id="PTHR10039:SF5">
    <property type="entry name" value="NACHT DOMAIN-CONTAINING PROTEIN"/>
    <property type="match status" value="1"/>
</dbReference>
<dbReference type="InterPro" id="IPR056884">
    <property type="entry name" value="NPHP3-like_N"/>
</dbReference>
<gene>
    <name evidence="3" type="ORF">CSIM01_02873</name>
</gene>
<comment type="caution">
    <text evidence="3">The sequence shown here is derived from an EMBL/GenBank/DDBJ whole genome shotgun (WGS) entry which is preliminary data.</text>
</comment>
<proteinExistence type="predicted"/>
<evidence type="ECO:0000256" key="1">
    <source>
        <dbReference type="ARBA" id="ARBA00022737"/>
    </source>
</evidence>
<evidence type="ECO:0000313" key="4">
    <source>
        <dbReference type="Proteomes" id="UP000070328"/>
    </source>
</evidence>
<keyword evidence="1" id="KW-0677">Repeat</keyword>
<dbReference type="SUPFAM" id="SSF52540">
    <property type="entry name" value="P-loop containing nucleoside triphosphate hydrolases"/>
    <property type="match status" value="1"/>
</dbReference>
<dbReference type="Proteomes" id="UP000070328">
    <property type="component" value="Unassembled WGS sequence"/>
</dbReference>
<name>A0A135RSA8_9PEZI</name>
<dbReference type="PANTHER" id="PTHR10039">
    <property type="entry name" value="AMELOGENIN"/>
    <property type="match status" value="1"/>
</dbReference>
<protein>
    <submittedName>
        <fullName evidence="3">SERAC1 protein</fullName>
    </submittedName>
</protein>
<sequence length="1054" mass="120096">MNTPDSSSRASSFESIGSDGQGLFLVAAGGPSPICDVVFVHGLSGHSRKTWTWKPEKPPPIQRAMASLRNKDNTSHNMPDKECFWPDDLLAKDFETVRVFTFGPYEQALFSAANLWPATIAFIAHSLGGLLVKAVMDDFATLLDEGLRITTYREQKGCYKLRGLDDPIVDSRGSIIGHRNENRVPIHEDHRSMCKFGFTGSTRITYDQLVKPEVGKYLTMLRSVTVLDMDDVEEDDTKKKELLKSAEFDADLERISKTMLDRGRQIEDAYSHTLAWLIQPVPRGPGLIEWLRSGRDIFWIQGLPGSGKSTVMKSLVQKSHIGDFVAEALHLSGCLKASMFLTDRVDDAHRSWEGVLAAMVFWLKKLFPPLASTIDAVVVNALDEMDYEITPRHFMVDFLKQLAAESQTGKGLIKICAASRPENEIEVEFQRLEGFRMQKWTLDDITNFVNGKLRSHPDAIRHDRLAQYDTWLNDVCEEIIGSSQGVFLWVRLVVEDVYHSQTNGEPLVSIRDRLQRLPKKNLPEFFMHILRKTPQETRHETYGVLQTLLRTRQAVSVLSMGIMLKLISSRHPPNDPNIISSSYLSEIEGDGDKVERRLRRCTGGLVQAVPPSALGGFDPYISTSSEYHPALQPSRLHIDQKVNAARWEVQFLHQTVKEFLDSPIYQHQINQIILSWATGSENPIDDGHILNLRLVDAYLSLEPTAFEDSNWTIDPMETMMQHAPATEDFKGYSSTPLLVRIDKHLSRDETVQWGVNDETWKTTFLAFAAGHRMYRFVQEVLDKGYYQIHKPGRPLLHYTGWFPGSFPDRRMAEILFSFGADVNETFDEPINGYYRTAVESLRYDMTESLGQSYLDYIELVLHRKGELSRPIYDGTLDVFAYRPRSYHTTRHRLQRTLHKITSGRQPVAEPSVSARRWTTVLHHVADMPVDGSRKLAIFKNIPKGDKLNCKRWDGQTVFELFMRYLMEYESSQPACQVSATDILDLLNRGARITEQLVELMYLPAVSPQRTGLSMSIIQPSAFAESAFYLNREAWKTYQKLKGKTQNTSGLWFTR</sequence>
<dbReference type="Pfam" id="PF24883">
    <property type="entry name" value="NPHP3_N"/>
    <property type="match status" value="1"/>
</dbReference>
<evidence type="ECO:0000313" key="3">
    <source>
        <dbReference type="EMBL" id="KXH26572.1"/>
    </source>
</evidence>
<reference evidence="3 4" key="1">
    <citation type="submission" date="2014-02" db="EMBL/GenBank/DDBJ databases">
        <title>The genome sequence of Colletotrichum simmondsii CBS122122.</title>
        <authorList>
            <person name="Baroncelli R."/>
            <person name="Thon M.R."/>
        </authorList>
    </citation>
    <scope>NUCLEOTIDE SEQUENCE [LARGE SCALE GENOMIC DNA]</scope>
    <source>
        <strain evidence="3 4">CBS122122</strain>
    </source>
</reference>
<dbReference type="InterPro" id="IPR027417">
    <property type="entry name" value="P-loop_NTPase"/>
</dbReference>
<accession>A0A135RSA8</accession>
<keyword evidence="4" id="KW-1185">Reference proteome</keyword>